<dbReference type="AlphaFoldDB" id="A0A9D3P8N6"/>
<dbReference type="EMBL" id="JAHKSW010000002">
    <property type="protein sequence ID" value="KAG7334888.1"/>
    <property type="molecule type" value="Genomic_DNA"/>
</dbReference>
<evidence type="ECO:0000256" key="1">
    <source>
        <dbReference type="SAM" id="MobiDB-lite"/>
    </source>
</evidence>
<proteinExistence type="predicted"/>
<comment type="caution">
    <text evidence="2">The sequence shown here is derived from an EMBL/GenBank/DDBJ whole genome shotgun (WGS) entry which is preliminary data.</text>
</comment>
<keyword evidence="3" id="KW-1185">Reference proteome</keyword>
<evidence type="ECO:0000313" key="3">
    <source>
        <dbReference type="Proteomes" id="UP000824219"/>
    </source>
</evidence>
<reference evidence="2 3" key="1">
    <citation type="submission" date="2021-06" db="EMBL/GenBank/DDBJ databases">
        <title>Chromosome-level genome assembly of the red-tail catfish (Hemibagrus wyckioides).</title>
        <authorList>
            <person name="Shao F."/>
        </authorList>
    </citation>
    <scope>NUCLEOTIDE SEQUENCE [LARGE SCALE GENOMIC DNA]</scope>
    <source>
        <strain evidence="2">EC202008001</strain>
        <tissue evidence="2">Blood</tissue>
    </source>
</reference>
<feature type="compositionally biased region" description="Basic and acidic residues" evidence="1">
    <location>
        <begin position="40"/>
        <end position="52"/>
    </location>
</feature>
<dbReference type="Proteomes" id="UP000824219">
    <property type="component" value="Linkage Group LG02"/>
</dbReference>
<organism evidence="2 3">
    <name type="scientific">Hemibagrus wyckioides</name>
    <dbReference type="NCBI Taxonomy" id="337641"/>
    <lineage>
        <taxon>Eukaryota</taxon>
        <taxon>Metazoa</taxon>
        <taxon>Chordata</taxon>
        <taxon>Craniata</taxon>
        <taxon>Vertebrata</taxon>
        <taxon>Euteleostomi</taxon>
        <taxon>Actinopterygii</taxon>
        <taxon>Neopterygii</taxon>
        <taxon>Teleostei</taxon>
        <taxon>Ostariophysi</taxon>
        <taxon>Siluriformes</taxon>
        <taxon>Bagridae</taxon>
        <taxon>Hemibagrus</taxon>
    </lineage>
</organism>
<evidence type="ECO:0000313" key="2">
    <source>
        <dbReference type="EMBL" id="KAG7334888.1"/>
    </source>
</evidence>
<protein>
    <submittedName>
        <fullName evidence="2">Uncharacterized protein</fullName>
    </submittedName>
</protein>
<accession>A0A9D3P8N6</accession>
<feature type="region of interest" description="Disordered" evidence="1">
    <location>
        <begin position="1"/>
        <end position="59"/>
    </location>
</feature>
<gene>
    <name evidence="2" type="ORF">KOW79_001484</name>
</gene>
<sequence length="94" mass="10977">MWEMAEHTQIHGVHEPQRQDEEGGQQQHQPPQPRRPRAQNRREASERREKGQRVKQQICSDGLTWKPTFGALASDFERQKMIEVPSGSSEGWLF</sequence>
<feature type="compositionally biased region" description="Basic and acidic residues" evidence="1">
    <location>
        <begin position="1"/>
        <end position="21"/>
    </location>
</feature>
<name>A0A9D3P8N6_9TELE</name>